<evidence type="ECO:0000256" key="3">
    <source>
        <dbReference type="ARBA" id="ARBA00022603"/>
    </source>
</evidence>
<reference evidence="7 8" key="1">
    <citation type="submission" date="2022-12" db="EMBL/GenBank/DDBJ databases">
        <title>Polyphasic characterization of Geotalea uranireducens NIT-SL11 newly isolated from a complex of sewage sludge and microbially reduced graphene oxide.</title>
        <authorList>
            <person name="Xie L."/>
            <person name="Yoshida N."/>
            <person name="Meng L."/>
        </authorList>
    </citation>
    <scope>NUCLEOTIDE SEQUENCE [LARGE SCALE GENOMIC DNA]</scope>
    <source>
        <strain evidence="7 8">NIT-SL11</strain>
    </source>
</reference>
<keyword evidence="2 6" id="KW-0963">Cytoplasm</keyword>
<evidence type="ECO:0000256" key="2">
    <source>
        <dbReference type="ARBA" id="ARBA00022490"/>
    </source>
</evidence>
<dbReference type="Gene3D" id="3.40.50.150">
    <property type="entry name" value="Vaccinia Virus protein VP39"/>
    <property type="match status" value="1"/>
</dbReference>
<dbReference type="GO" id="GO:0032259">
    <property type="term" value="P:methylation"/>
    <property type="evidence" value="ECO:0007669"/>
    <property type="project" value="UniProtKB-KW"/>
</dbReference>
<keyword evidence="3 6" id="KW-0489">Methyltransferase</keyword>
<evidence type="ECO:0000256" key="6">
    <source>
        <dbReference type="HAMAP-Rule" id="MF_00735"/>
    </source>
</evidence>
<comment type="subcellular location">
    <subcellularLocation>
        <location evidence="6">Cytoplasm</location>
    </subcellularLocation>
</comment>
<feature type="binding site" evidence="6">
    <location>
        <position position="152"/>
    </location>
    <ligand>
        <name>S-adenosyl-L-methionine</name>
        <dbReference type="ChEBI" id="CHEBI:59789"/>
    </ligand>
</feature>
<comment type="function">
    <text evidence="6">Methylates ribosomal protein L11.</text>
</comment>
<keyword evidence="8" id="KW-1185">Reference proteome</keyword>
<evidence type="ECO:0000256" key="5">
    <source>
        <dbReference type="ARBA" id="ARBA00022691"/>
    </source>
</evidence>
<keyword evidence="7" id="KW-0687">Ribonucleoprotein</keyword>
<comment type="similarity">
    <text evidence="1 6">Belongs to the methyltransferase superfamily. PrmA family.</text>
</comment>
<gene>
    <name evidence="6 7" type="primary">prmA</name>
    <name evidence="7" type="ORF">GURASL_01830</name>
</gene>
<feature type="binding site" evidence="6">
    <location>
        <position position="201"/>
    </location>
    <ligand>
        <name>S-adenosyl-L-methionine</name>
        <dbReference type="ChEBI" id="CHEBI:59789"/>
    </ligand>
</feature>
<proteinExistence type="inferred from homology"/>
<comment type="catalytic activity">
    <reaction evidence="6">
        <text>L-lysyl-[protein] + 3 S-adenosyl-L-methionine = N(6),N(6),N(6)-trimethyl-L-lysyl-[protein] + 3 S-adenosyl-L-homocysteine + 3 H(+)</text>
        <dbReference type="Rhea" id="RHEA:54192"/>
        <dbReference type="Rhea" id="RHEA-COMP:9752"/>
        <dbReference type="Rhea" id="RHEA-COMP:13826"/>
        <dbReference type="ChEBI" id="CHEBI:15378"/>
        <dbReference type="ChEBI" id="CHEBI:29969"/>
        <dbReference type="ChEBI" id="CHEBI:57856"/>
        <dbReference type="ChEBI" id="CHEBI:59789"/>
        <dbReference type="ChEBI" id="CHEBI:61961"/>
    </reaction>
</comment>
<dbReference type="SUPFAM" id="SSF53335">
    <property type="entry name" value="S-adenosyl-L-methionine-dependent methyltransferases"/>
    <property type="match status" value="1"/>
</dbReference>
<dbReference type="RefSeq" id="WP_282001234.1">
    <property type="nucleotide sequence ID" value="NZ_AP027151.1"/>
</dbReference>
<evidence type="ECO:0000256" key="1">
    <source>
        <dbReference type="ARBA" id="ARBA00009741"/>
    </source>
</evidence>
<evidence type="ECO:0000313" key="8">
    <source>
        <dbReference type="Proteomes" id="UP001317705"/>
    </source>
</evidence>
<dbReference type="PANTHER" id="PTHR43648">
    <property type="entry name" value="ELECTRON TRANSFER FLAVOPROTEIN BETA SUBUNIT LYSINE METHYLTRANSFERASE"/>
    <property type="match status" value="1"/>
</dbReference>
<accession>A0ABM8EFU1</accession>
<dbReference type="Pfam" id="PF06325">
    <property type="entry name" value="PrmA"/>
    <property type="match status" value="1"/>
</dbReference>
<protein>
    <recommendedName>
        <fullName evidence="6">Ribosomal protein L11 methyltransferase</fullName>
        <shortName evidence="6">L11 Mtase</shortName>
        <ecNumber evidence="6">2.1.1.-</ecNumber>
    </recommendedName>
</protein>
<evidence type="ECO:0000313" key="7">
    <source>
        <dbReference type="EMBL" id="BDV41260.1"/>
    </source>
</evidence>
<dbReference type="GO" id="GO:0005840">
    <property type="term" value="C:ribosome"/>
    <property type="evidence" value="ECO:0007669"/>
    <property type="project" value="UniProtKB-KW"/>
</dbReference>
<evidence type="ECO:0000256" key="4">
    <source>
        <dbReference type="ARBA" id="ARBA00022679"/>
    </source>
</evidence>
<dbReference type="InterPro" id="IPR029063">
    <property type="entry name" value="SAM-dependent_MTases_sf"/>
</dbReference>
<dbReference type="EC" id="2.1.1.-" evidence="6"/>
<dbReference type="Proteomes" id="UP001317705">
    <property type="component" value="Chromosome"/>
</dbReference>
<keyword evidence="4 6" id="KW-0808">Transferase</keyword>
<keyword evidence="5 6" id="KW-0949">S-adenosyl-L-methionine</keyword>
<name>A0ABM8EFU1_9BACT</name>
<feature type="binding site" evidence="6">
    <location>
        <position position="241"/>
    </location>
    <ligand>
        <name>S-adenosyl-L-methionine</name>
        <dbReference type="ChEBI" id="CHEBI:59789"/>
    </ligand>
</feature>
<dbReference type="PIRSF" id="PIRSF000401">
    <property type="entry name" value="RPL11_MTase"/>
    <property type="match status" value="1"/>
</dbReference>
<dbReference type="EMBL" id="AP027151">
    <property type="protein sequence ID" value="BDV41260.1"/>
    <property type="molecule type" value="Genomic_DNA"/>
</dbReference>
<sequence>MDKTWAEVTCETPAPLVDLLADFLVELSGNGVSIDNQNLDTFSLDGIAESPTTTVRAYFAVDDQLDENVAAVQRFLNDHRHLAGEFELPPPMVAIIKEEDWATGWRQHFSPSRIGRHFVIKPTWEPFSPLADDLVIELDPGMAFGTGTHPTTKLCLEALESIFLSQRTAGETPAVLDVGTGSGILAIAAAKLGAAPVIGTDIDPDAIAVARENCTLNDVTVALSTTPLQEIAEHFTVVLANILAEDLVRMATELAAKVAPGGFLVLSGILLERERFVMDGFSTTGLSLRATTREGEWSCLIYQAE</sequence>
<dbReference type="CDD" id="cd02440">
    <property type="entry name" value="AdoMet_MTases"/>
    <property type="match status" value="1"/>
</dbReference>
<keyword evidence="7" id="KW-0689">Ribosomal protein</keyword>
<dbReference type="NCBIfam" id="TIGR00406">
    <property type="entry name" value="prmA"/>
    <property type="match status" value="1"/>
</dbReference>
<dbReference type="GO" id="GO:0008168">
    <property type="term" value="F:methyltransferase activity"/>
    <property type="evidence" value="ECO:0007669"/>
    <property type="project" value="UniProtKB-KW"/>
</dbReference>
<feature type="binding site" evidence="6">
    <location>
        <position position="179"/>
    </location>
    <ligand>
        <name>S-adenosyl-L-methionine</name>
        <dbReference type="ChEBI" id="CHEBI:59789"/>
    </ligand>
</feature>
<dbReference type="PANTHER" id="PTHR43648:SF1">
    <property type="entry name" value="ELECTRON TRANSFER FLAVOPROTEIN BETA SUBUNIT LYSINE METHYLTRANSFERASE"/>
    <property type="match status" value="1"/>
</dbReference>
<dbReference type="InterPro" id="IPR004498">
    <property type="entry name" value="Ribosomal_PrmA_MeTrfase"/>
</dbReference>
<organism evidence="7 8">
    <name type="scientific">Geotalea uraniireducens</name>
    <dbReference type="NCBI Taxonomy" id="351604"/>
    <lineage>
        <taxon>Bacteria</taxon>
        <taxon>Pseudomonadati</taxon>
        <taxon>Thermodesulfobacteriota</taxon>
        <taxon>Desulfuromonadia</taxon>
        <taxon>Geobacterales</taxon>
        <taxon>Geobacteraceae</taxon>
        <taxon>Geotalea</taxon>
    </lineage>
</organism>
<dbReference type="InterPro" id="IPR050078">
    <property type="entry name" value="Ribosomal_L11_MeTrfase_PrmA"/>
</dbReference>
<dbReference type="HAMAP" id="MF_00735">
    <property type="entry name" value="Methyltr_PrmA"/>
    <property type="match status" value="1"/>
</dbReference>